<accession>A0A502L730</accession>
<dbReference type="Pfam" id="PF00686">
    <property type="entry name" value="CBM_20"/>
    <property type="match status" value="1"/>
</dbReference>
<feature type="domain" description="CBM20" evidence="10">
    <location>
        <begin position="487"/>
        <end position="586"/>
    </location>
</feature>
<dbReference type="EC" id="3.2.1.1" evidence="11"/>
<dbReference type="CDD" id="cd11318">
    <property type="entry name" value="AmyAc_bac_fung_AmyA"/>
    <property type="match status" value="1"/>
</dbReference>
<sequence>MQYFQWYTPDDGTLWTEVQQNAADLSAAGITALWLPPAYKGASGKHDVGYGVYDMYDLGEFNQKGSIRTKYGTKEQYLAAINAAHSQGIQIYGDVVFNHRGGADDTESVTAVRVSGDNRNHEYGGEVQIDAWTKFDFTERNGKYSDFTWRWYHFDGTDWAQNLEESSIFKFRGAGKSWDWEVDTNHGNYDYLMFADLDMDHPDVVQELKDWGEWYVNFTGVDGFRMDAVKHIKYQFFNEWLDDVSNKTGKSLFTVAEYWSYNKEELHNFISKTGGRMALFDAPLHMNFYNASNSSGNYDMSKIMDNTLMKEQPALAVTLVDNHDTQPCQALESRVQDWFKPMAYAFVLLREEGYPNIFHADYYGANYNASDNGCNNTDITIASHKTSIDKLLDARKKYAYGQQISYLDHHNVIGWTRLGDVNHPKAMAVIMSDGSSGNKWMNISRVNKTFIDVTGNRSDVVTSNSDGWANFPVNGGSYAVWVEQDSDNQQNDISVTFTCHNGYTQMGQDVYAVGNINELGQWNSNNAIKLSPTHYPTWSANINMPASSQVQWKCIKKQGNEVIWQNGSNNSYTTPNTGSGSTVGSF</sequence>
<name>A0A502L730_9GAMM</name>
<dbReference type="InterPro" id="IPR013784">
    <property type="entry name" value="Carb-bd-like_fold"/>
</dbReference>
<evidence type="ECO:0000256" key="2">
    <source>
        <dbReference type="ARBA" id="ARBA00008061"/>
    </source>
</evidence>
<dbReference type="InterPro" id="IPR017853">
    <property type="entry name" value="GH"/>
</dbReference>
<dbReference type="NCBIfam" id="NF006969">
    <property type="entry name" value="PRK09441.1-2"/>
    <property type="match status" value="1"/>
</dbReference>
<evidence type="ECO:0000256" key="5">
    <source>
        <dbReference type="ARBA" id="ARBA00023277"/>
    </source>
</evidence>
<evidence type="ECO:0000256" key="1">
    <source>
        <dbReference type="ARBA" id="ARBA00001913"/>
    </source>
</evidence>
<dbReference type="InterPro" id="IPR015237">
    <property type="entry name" value="Alpha-amylase_C_pro"/>
</dbReference>
<keyword evidence="3 8" id="KW-0479">Metal-binding</keyword>
<evidence type="ECO:0000256" key="7">
    <source>
        <dbReference type="PIRSR" id="PIRSR001021-1"/>
    </source>
</evidence>
<feature type="binding site" evidence="8">
    <location>
        <position position="98"/>
    </location>
    <ligand>
        <name>Ca(2+)</name>
        <dbReference type="ChEBI" id="CHEBI:29108"/>
        <label>1</label>
    </ligand>
</feature>
<keyword evidence="12" id="KW-1185">Reference proteome</keyword>
<keyword evidence="8" id="KW-0106">Calcium</keyword>
<dbReference type="Proteomes" id="UP000315303">
    <property type="component" value="Unassembled WGS sequence"/>
</dbReference>
<evidence type="ECO:0000256" key="3">
    <source>
        <dbReference type="ARBA" id="ARBA00022723"/>
    </source>
</evidence>
<comment type="similarity">
    <text evidence="2">Belongs to the glycosyl hydrolase 13 family.</text>
</comment>
<keyword evidence="6 11" id="KW-0326">Glycosidase</keyword>
<protein>
    <submittedName>
        <fullName evidence="11">Alpha-amylase</fullName>
        <ecNumber evidence="11">3.2.1.1</ecNumber>
    </submittedName>
</protein>
<dbReference type="PIRSF" id="PIRSF001021">
    <property type="entry name" value="Alph-amls_thrmst"/>
    <property type="match status" value="1"/>
</dbReference>
<dbReference type="AlphaFoldDB" id="A0A502L730"/>
<dbReference type="SUPFAM" id="SSF49452">
    <property type="entry name" value="Starch-binding domain-like"/>
    <property type="match status" value="1"/>
</dbReference>
<evidence type="ECO:0000256" key="6">
    <source>
        <dbReference type="ARBA" id="ARBA00023295"/>
    </source>
</evidence>
<dbReference type="NCBIfam" id="NF006968">
    <property type="entry name" value="PRK09441.1-1"/>
    <property type="match status" value="1"/>
</dbReference>
<feature type="binding site" evidence="8">
    <location>
        <position position="155"/>
    </location>
    <ligand>
        <name>Ca(2+)</name>
        <dbReference type="ChEBI" id="CHEBI:29108"/>
        <label>2</label>
    </ligand>
</feature>
<feature type="binding site" evidence="8">
    <location>
        <position position="433"/>
    </location>
    <ligand>
        <name>Ca(2+)</name>
        <dbReference type="ChEBI" id="CHEBI:29108"/>
        <label>3</label>
    </ligand>
</feature>
<dbReference type="SUPFAM" id="SSF51445">
    <property type="entry name" value="(Trans)glycosidases"/>
    <property type="match status" value="1"/>
</dbReference>
<dbReference type="InterPro" id="IPR006047">
    <property type="entry name" value="GH13_cat_dom"/>
</dbReference>
<evidence type="ECO:0000313" key="11">
    <source>
        <dbReference type="EMBL" id="TPH18181.1"/>
    </source>
</evidence>
<keyword evidence="5" id="KW-0119">Carbohydrate metabolism</keyword>
<feature type="binding site" evidence="8">
    <location>
        <position position="231"/>
    </location>
    <ligand>
        <name>Ca(2+)</name>
        <dbReference type="ChEBI" id="CHEBI:29108"/>
        <label>1</label>
    </ligand>
</feature>
<dbReference type="PROSITE" id="PS51166">
    <property type="entry name" value="CBM20"/>
    <property type="match status" value="1"/>
</dbReference>
<feature type="binding site" evidence="8">
    <location>
        <position position="196"/>
    </location>
    <ligand>
        <name>Ca(2+)</name>
        <dbReference type="ChEBI" id="CHEBI:29108"/>
        <label>1</label>
    </ligand>
</feature>
<dbReference type="Gene3D" id="3.20.20.80">
    <property type="entry name" value="Glycosidases"/>
    <property type="match status" value="1"/>
</dbReference>
<feature type="binding site" evidence="8">
    <location>
        <position position="179"/>
    </location>
    <ligand>
        <name>Ca(2+)</name>
        <dbReference type="ChEBI" id="CHEBI:29108"/>
        <label>2</label>
    </ligand>
</feature>
<evidence type="ECO:0000256" key="8">
    <source>
        <dbReference type="PIRSR" id="PIRSR001021-2"/>
    </source>
</evidence>
<feature type="active site" description="Proton donor" evidence="7">
    <location>
        <position position="257"/>
    </location>
</feature>
<dbReference type="SMART" id="SM00642">
    <property type="entry name" value="Aamy"/>
    <property type="match status" value="1"/>
</dbReference>
<keyword evidence="4 11" id="KW-0378">Hydrolase</keyword>
<dbReference type="EMBL" id="SAWY01000005">
    <property type="protein sequence ID" value="TPH18181.1"/>
    <property type="molecule type" value="Genomic_DNA"/>
</dbReference>
<gene>
    <name evidence="11" type="ORF">EPA86_03030</name>
</gene>
<dbReference type="Gene3D" id="2.40.30.140">
    <property type="match status" value="1"/>
</dbReference>
<proteinExistence type="inferred from homology"/>
<evidence type="ECO:0000256" key="9">
    <source>
        <dbReference type="SAM" id="MobiDB-lite"/>
    </source>
</evidence>
<dbReference type="GO" id="GO:2001070">
    <property type="term" value="F:starch binding"/>
    <property type="evidence" value="ECO:0007669"/>
    <property type="project" value="InterPro"/>
</dbReference>
<dbReference type="Pfam" id="PF00128">
    <property type="entry name" value="Alpha-amylase"/>
    <property type="match status" value="1"/>
</dbReference>
<dbReference type="GO" id="GO:0005975">
    <property type="term" value="P:carbohydrate metabolic process"/>
    <property type="evidence" value="ECO:0007669"/>
    <property type="project" value="InterPro"/>
</dbReference>
<dbReference type="InterPro" id="IPR013783">
    <property type="entry name" value="Ig-like_fold"/>
</dbReference>
<feature type="binding site" evidence="8">
    <location>
        <position position="190"/>
    </location>
    <ligand>
        <name>Ca(2+)</name>
        <dbReference type="ChEBI" id="CHEBI:29108"/>
        <label>1</label>
    </ligand>
</feature>
<dbReference type="Pfam" id="PF09154">
    <property type="entry name" value="Alpha-amy_C_pro"/>
    <property type="match status" value="1"/>
</dbReference>
<dbReference type="SMART" id="SM01065">
    <property type="entry name" value="CBM_2"/>
    <property type="match status" value="1"/>
</dbReference>
<dbReference type="InterPro" id="IPR013780">
    <property type="entry name" value="Glyco_hydro_b"/>
</dbReference>
<dbReference type="SUPFAM" id="SSF51011">
    <property type="entry name" value="Glycosyl hydrolase domain"/>
    <property type="match status" value="1"/>
</dbReference>
<evidence type="ECO:0000259" key="10">
    <source>
        <dbReference type="PROSITE" id="PS51166"/>
    </source>
</evidence>
<dbReference type="Gene3D" id="2.60.40.1180">
    <property type="entry name" value="Golgi alpha-mannosidase II"/>
    <property type="match status" value="1"/>
</dbReference>
<evidence type="ECO:0000313" key="12">
    <source>
        <dbReference type="Proteomes" id="UP000315303"/>
    </source>
</evidence>
<feature type="region of interest" description="Disordered" evidence="9">
    <location>
        <begin position="566"/>
        <end position="586"/>
    </location>
</feature>
<dbReference type="InterPro" id="IPR002044">
    <property type="entry name" value="CBM20"/>
</dbReference>
<evidence type="ECO:0000256" key="4">
    <source>
        <dbReference type="ARBA" id="ARBA00022801"/>
    </source>
</evidence>
<dbReference type="GO" id="GO:0004556">
    <property type="term" value="F:alpha-amylase activity"/>
    <property type="evidence" value="ECO:0007669"/>
    <property type="project" value="UniProtKB-EC"/>
</dbReference>
<dbReference type="PANTHER" id="PTHR43447">
    <property type="entry name" value="ALPHA-AMYLASE"/>
    <property type="match status" value="1"/>
</dbReference>
<comment type="caution">
    <text evidence="11">The sequence shown here is derived from an EMBL/GenBank/DDBJ whole genome shotgun (WGS) entry which is preliminary data.</text>
</comment>
<feature type="binding site" evidence="8">
    <location>
        <position position="198"/>
    </location>
    <ligand>
        <name>Ca(2+)</name>
        <dbReference type="ChEBI" id="CHEBI:29108"/>
        <label>2</label>
    </ligand>
</feature>
<feature type="active site" description="Nucleophile" evidence="7">
    <location>
        <position position="227"/>
    </location>
</feature>
<dbReference type="OrthoDB" id="9805159at2"/>
<comment type="cofactor">
    <cofactor evidence="1">
        <name>Ca(2+)</name>
        <dbReference type="ChEBI" id="CHEBI:29108"/>
    </cofactor>
</comment>
<organism evidence="11 12">
    <name type="scientific">Litorilituus lipolyticus</name>
    <dbReference type="NCBI Taxonomy" id="2491017"/>
    <lineage>
        <taxon>Bacteria</taxon>
        <taxon>Pseudomonadati</taxon>
        <taxon>Pseudomonadota</taxon>
        <taxon>Gammaproteobacteria</taxon>
        <taxon>Alteromonadales</taxon>
        <taxon>Colwelliaceae</taxon>
        <taxon>Litorilituus</taxon>
    </lineage>
</organism>
<reference evidence="11 12" key="1">
    <citation type="submission" date="2019-01" db="EMBL/GenBank/DDBJ databases">
        <title>Litorilituus lipolytica sp. nov., isolated from intertidal sand of the Yellow Sea in China.</title>
        <authorList>
            <person name="Liu A."/>
        </authorList>
    </citation>
    <scope>NUCLEOTIDE SEQUENCE [LARGE SCALE GENOMIC DNA]</scope>
    <source>
        <strain evidence="11 12">RZ04</strain>
    </source>
</reference>
<feature type="binding site" evidence="8">
    <location>
        <position position="296"/>
    </location>
    <ligand>
        <name>Ca(2+)</name>
        <dbReference type="ChEBI" id="CHEBI:29108"/>
        <label>3</label>
    </ligand>
</feature>
<dbReference type="InterPro" id="IPR013776">
    <property type="entry name" value="A-amylase_thermo"/>
</dbReference>
<dbReference type="Gene3D" id="2.60.40.10">
    <property type="entry name" value="Immunoglobulins"/>
    <property type="match status" value="1"/>
</dbReference>
<dbReference type="GO" id="GO:0005509">
    <property type="term" value="F:calcium ion binding"/>
    <property type="evidence" value="ECO:0007669"/>
    <property type="project" value="InterPro"/>
</dbReference>